<dbReference type="HOGENOM" id="CLU_022195_0_3_1"/>
<dbReference type="EMBL" id="KI968696">
    <property type="protein sequence ID" value="EUN31972.1"/>
    <property type="molecule type" value="Genomic_DNA"/>
</dbReference>
<feature type="binding site" description="axial binding residue" evidence="9">
    <location>
        <position position="438"/>
    </location>
    <ligand>
        <name>heme</name>
        <dbReference type="ChEBI" id="CHEBI:30413"/>
    </ligand>
    <ligandPart>
        <name>Fe</name>
        <dbReference type="ChEBI" id="CHEBI:18248"/>
    </ligandPart>
</feature>
<protein>
    <recommendedName>
        <fullName evidence="13">Cytochrome P450 monooxygenase</fullName>
    </recommendedName>
</protein>
<evidence type="ECO:0000256" key="7">
    <source>
        <dbReference type="ARBA" id="ARBA00023004"/>
    </source>
</evidence>
<dbReference type="InterPro" id="IPR001128">
    <property type="entry name" value="Cyt_P450"/>
</dbReference>
<evidence type="ECO:0000256" key="4">
    <source>
        <dbReference type="ARBA" id="ARBA00022617"/>
    </source>
</evidence>
<proteinExistence type="inferred from homology"/>
<dbReference type="GO" id="GO:0005506">
    <property type="term" value="F:iron ion binding"/>
    <property type="evidence" value="ECO:0007669"/>
    <property type="project" value="InterPro"/>
</dbReference>
<evidence type="ECO:0000256" key="10">
    <source>
        <dbReference type="SAM" id="Phobius"/>
    </source>
</evidence>
<evidence type="ECO:0000256" key="6">
    <source>
        <dbReference type="ARBA" id="ARBA00023002"/>
    </source>
</evidence>
<evidence type="ECO:0000256" key="2">
    <source>
        <dbReference type="ARBA" id="ARBA00004685"/>
    </source>
</evidence>
<evidence type="ECO:0000256" key="5">
    <source>
        <dbReference type="ARBA" id="ARBA00022723"/>
    </source>
</evidence>
<comment type="pathway">
    <text evidence="2">Mycotoxin biosynthesis.</text>
</comment>
<keyword evidence="10" id="KW-0472">Membrane</keyword>
<dbReference type="OrthoDB" id="1844152at2759"/>
<dbReference type="Pfam" id="PF00067">
    <property type="entry name" value="p450"/>
    <property type="match status" value="1"/>
</dbReference>
<keyword evidence="12" id="KW-1185">Reference proteome</keyword>
<organism evidence="11 12">
    <name type="scientific">Bipolaris victoriae (strain FI3)</name>
    <name type="common">Victoria blight of oats agent</name>
    <name type="synonym">Cochliobolus victoriae</name>
    <dbReference type="NCBI Taxonomy" id="930091"/>
    <lineage>
        <taxon>Eukaryota</taxon>
        <taxon>Fungi</taxon>
        <taxon>Dikarya</taxon>
        <taxon>Ascomycota</taxon>
        <taxon>Pezizomycotina</taxon>
        <taxon>Dothideomycetes</taxon>
        <taxon>Pleosporomycetidae</taxon>
        <taxon>Pleosporales</taxon>
        <taxon>Pleosporineae</taxon>
        <taxon>Pleosporaceae</taxon>
        <taxon>Bipolaris</taxon>
    </lineage>
</organism>
<dbReference type="InterPro" id="IPR002403">
    <property type="entry name" value="Cyt_P450_E_grp-IV"/>
</dbReference>
<dbReference type="PANTHER" id="PTHR46206">
    <property type="entry name" value="CYTOCHROME P450"/>
    <property type="match status" value="1"/>
</dbReference>
<accession>W7F805</accession>
<evidence type="ECO:0000256" key="9">
    <source>
        <dbReference type="PIRSR" id="PIRSR602403-1"/>
    </source>
</evidence>
<dbReference type="AlphaFoldDB" id="W7F805"/>
<reference evidence="11 12" key="1">
    <citation type="journal article" date="2013" name="PLoS Genet.">
        <title>Comparative genome structure, secondary metabolite, and effector coding capacity across Cochliobolus pathogens.</title>
        <authorList>
            <person name="Condon B.J."/>
            <person name="Leng Y."/>
            <person name="Wu D."/>
            <person name="Bushley K.E."/>
            <person name="Ohm R.A."/>
            <person name="Otillar R."/>
            <person name="Martin J."/>
            <person name="Schackwitz W."/>
            <person name="Grimwood J."/>
            <person name="MohdZainudin N."/>
            <person name="Xue C."/>
            <person name="Wang R."/>
            <person name="Manning V.A."/>
            <person name="Dhillon B."/>
            <person name="Tu Z.J."/>
            <person name="Steffenson B.J."/>
            <person name="Salamov A."/>
            <person name="Sun H."/>
            <person name="Lowry S."/>
            <person name="LaButti K."/>
            <person name="Han J."/>
            <person name="Copeland A."/>
            <person name="Lindquist E."/>
            <person name="Barry K."/>
            <person name="Schmutz J."/>
            <person name="Baker S.E."/>
            <person name="Ciuffetti L.M."/>
            <person name="Grigoriev I.V."/>
            <person name="Zhong S."/>
            <person name="Turgeon B.G."/>
        </authorList>
    </citation>
    <scope>NUCLEOTIDE SEQUENCE [LARGE SCALE GENOMIC DNA]</scope>
    <source>
        <strain evidence="11 12">FI3</strain>
    </source>
</reference>
<dbReference type="RefSeq" id="XP_014561562.1">
    <property type="nucleotide sequence ID" value="XM_014706076.1"/>
</dbReference>
<dbReference type="GO" id="GO:0020037">
    <property type="term" value="F:heme binding"/>
    <property type="evidence" value="ECO:0007669"/>
    <property type="project" value="InterPro"/>
</dbReference>
<dbReference type="CDD" id="cd11041">
    <property type="entry name" value="CYP503A1-like"/>
    <property type="match status" value="1"/>
</dbReference>
<dbReference type="SUPFAM" id="SSF48264">
    <property type="entry name" value="Cytochrome P450"/>
    <property type="match status" value="1"/>
</dbReference>
<comment type="cofactor">
    <cofactor evidence="1 9">
        <name>heme</name>
        <dbReference type="ChEBI" id="CHEBI:30413"/>
    </cofactor>
</comment>
<dbReference type="GO" id="GO:0004497">
    <property type="term" value="F:monooxygenase activity"/>
    <property type="evidence" value="ECO:0007669"/>
    <property type="project" value="UniProtKB-KW"/>
</dbReference>
<evidence type="ECO:0000256" key="1">
    <source>
        <dbReference type="ARBA" id="ARBA00001971"/>
    </source>
</evidence>
<dbReference type="Proteomes" id="UP000054337">
    <property type="component" value="Unassembled WGS sequence"/>
</dbReference>
<feature type="transmembrane region" description="Helical" evidence="10">
    <location>
        <begin position="24"/>
        <end position="46"/>
    </location>
</feature>
<keyword evidence="6" id="KW-0560">Oxidoreductase</keyword>
<dbReference type="PRINTS" id="PR00465">
    <property type="entry name" value="EP450IV"/>
</dbReference>
<keyword evidence="10" id="KW-0812">Transmembrane</keyword>
<dbReference type="GO" id="GO:0016705">
    <property type="term" value="F:oxidoreductase activity, acting on paired donors, with incorporation or reduction of molecular oxygen"/>
    <property type="evidence" value="ECO:0007669"/>
    <property type="project" value="InterPro"/>
</dbReference>
<keyword evidence="4 9" id="KW-0349">Heme</keyword>
<evidence type="ECO:0000256" key="8">
    <source>
        <dbReference type="ARBA" id="ARBA00023033"/>
    </source>
</evidence>
<dbReference type="GeneID" id="26258498"/>
<keyword evidence="7 9" id="KW-0408">Iron</keyword>
<keyword evidence="10" id="KW-1133">Transmembrane helix</keyword>
<gene>
    <name evidence="11" type="ORF">COCVIDRAFT_86591</name>
</gene>
<comment type="similarity">
    <text evidence="3">Belongs to the cytochrome P450 family.</text>
</comment>
<evidence type="ECO:0000256" key="3">
    <source>
        <dbReference type="ARBA" id="ARBA00010617"/>
    </source>
</evidence>
<keyword evidence="5 9" id="KW-0479">Metal-binding</keyword>
<name>W7F805_BIPV3</name>
<evidence type="ECO:0000313" key="12">
    <source>
        <dbReference type="Proteomes" id="UP000054337"/>
    </source>
</evidence>
<sequence length="504" mass="56761">MTIPSSSGVPGFLLEPSFASIKQALPVVTTASLALISFLIFFAVWAPKSEYPLANAPTWFETTGSKRKKFMTDGVKIFNDALKRYGKKPFKLITNSGVTTVFPPEYANIMRSERHLVFGKAVAHDFGAQIPGLEPFLVLDHPRRVVQVVAKKQLTKQLKWNEANIKEQMLAMVSRLSSRVFLGAELCRNEAWLRASGNYTVSSFKYGQATSVLPASLRIIKSWFSKDMKLIRQYFNEANDILAPILEKRKQAKLEAEKKGEPAPIYNDMLEWLEKEGETTVDALVGCQMLLTMAAIHTTSELMTQAMTHFAMNPHLVADLRKEIIEVLTTDGLGKAALSNLKLMDSALKETQRLSPINYCERVAAQDVTLSDGTVIKKGEYTTVNAKNMANPQIWSEPDKYDMYRYYRMRQDPAVANKVHLVTTSPDHMGFGHGDQACPGRFFVAHEVKIALCHLLLKYDWELASDANPELIPAFGENISFDPANKVRFRRRREEVDLESLVFK</sequence>
<keyword evidence="8" id="KW-0503">Monooxygenase</keyword>
<dbReference type="Gene3D" id="1.10.630.10">
    <property type="entry name" value="Cytochrome P450"/>
    <property type="match status" value="1"/>
</dbReference>
<dbReference type="PANTHER" id="PTHR46206:SF2">
    <property type="entry name" value="CYTOCHROME P450 MONOOXYGENASE AUSG-RELATED"/>
    <property type="match status" value="1"/>
</dbReference>
<evidence type="ECO:0008006" key="13">
    <source>
        <dbReference type="Google" id="ProtNLM"/>
    </source>
</evidence>
<evidence type="ECO:0000313" key="11">
    <source>
        <dbReference type="EMBL" id="EUN31972.1"/>
    </source>
</evidence>
<dbReference type="InterPro" id="IPR036396">
    <property type="entry name" value="Cyt_P450_sf"/>
</dbReference>